<evidence type="ECO:0000313" key="3">
    <source>
        <dbReference type="Proteomes" id="UP000815677"/>
    </source>
</evidence>
<dbReference type="GO" id="GO:0004674">
    <property type="term" value="F:protein serine/threonine kinase activity"/>
    <property type="evidence" value="ECO:0007669"/>
    <property type="project" value="UniProtKB-KW"/>
</dbReference>
<dbReference type="Pfam" id="PF07714">
    <property type="entry name" value="PK_Tyr_Ser-Thr"/>
    <property type="match status" value="1"/>
</dbReference>
<dbReference type="SMART" id="SM00220">
    <property type="entry name" value="S_TKc"/>
    <property type="match status" value="1"/>
</dbReference>
<keyword evidence="2" id="KW-0808">Transferase</keyword>
<protein>
    <submittedName>
        <fullName evidence="2">Serine/threonine protein kinase</fullName>
    </submittedName>
</protein>
<feature type="domain" description="Protein kinase" evidence="1">
    <location>
        <begin position="157"/>
        <end position="376"/>
    </location>
</feature>
<dbReference type="PANTHER" id="PTHR44329">
    <property type="entry name" value="SERINE/THREONINE-PROTEIN KINASE TNNI3K-RELATED"/>
    <property type="match status" value="1"/>
</dbReference>
<dbReference type="Proteomes" id="UP000815677">
    <property type="component" value="Unassembled WGS sequence"/>
</dbReference>
<dbReference type="EMBL" id="DF844911">
    <property type="protein sequence ID" value="GAT48755.1"/>
    <property type="molecule type" value="Genomic_DNA"/>
</dbReference>
<dbReference type="InterPro" id="IPR001245">
    <property type="entry name" value="Ser-Thr/Tyr_kinase_cat_dom"/>
</dbReference>
<organism evidence="2 3">
    <name type="scientific">Mycena chlorophos</name>
    <name type="common">Agaric fungus</name>
    <name type="synonym">Agaricus chlorophos</name>
    <dbReference type="NCBI Taxonomy" id="658473"/>
    <lineage>
        <taxon>Eukaryota</taxon>
        <taxon>Fungi</taxon>
        <taxon>Dikarya</taxon>
        <taxon>Basidiomycota</taxon>
        <taxon>Agaricomycotina</taxon>
        <taxon>Agaricomycetes</taxon>
        <taxon>Agaricomycetidae</taxon>
        <taxon>Agaricales</taxon>
        <taxon>Marasmiineae</taxon>
        <taxon>Mycenaceae</taxon>
        <taxon>Mycena</taxon>
    </lineage>
</organism>
<keyword evidence="2" id="KW-0723">Serine/threonine-protein kinase</keyword>
<dbReference type="InterPro" id="IPR011009">
    <property type="entry name" value="Kinase-like_dom_sf"/>
</dbReference>
<reference evidence="2" key="1">
    <citation type="submission" date="2014-09" db="EMBL/GenBank/DDBJ databases">
        <title>Genome sequence of the luminous mushroom Mycena chlorophos for searching fungal bioluminescence genes.</title>
        <authorList>
            <person name="Tanaka Y."/>
            <person name="Kasuga D."/>
            <person name="Oba Y."/>
            <person name="Hase S."/>
            <person name="Sato K."/>
            <person name="Oba Y."/>
            <person name="Sakakibara Y."/>
        </authorList>
    </citation>
    <scope>NUCLEOTIDE SEQUENCE</scope>
</reference>
<dbReference type="SUPFAM" id="SSF56112">
    <property type="entry name" value="Protein kinase-like (PK-like)"/>
    <property type="match status" value="1"/>
</dbReference>
<keyword evidence="2" id="KW-0418">Kinase</keyword>
<proteinExistence type="predicted"/>
<sequence>MCPSRSLSVEQVAVAIANATPSFWIPTATTERAPIRTCGDVSEDGRLTSLQTYLQVDGALAAQLVIECLPNNKLVKCVENDAINSGILPSWAIHEVFKLHSTPLRLGHETTLRLETQLDGQLSVTLMQERQMANDVDYSTLARFQQVLLSSLTRIAMLMDEPTIYRVTLDGGSEHVFKHIPHDELRDGPCFPFDFYASIPAGDALVPPTHVVVDAEKRFWGILMDYHPASSLRNTLQRMTETIPWGVKLAWACDISAALAWLHDHNVIWGDLKTENVLVCSDGRCRLIDYSPGGYTVGWTPPGADPWDFTIVNDVFALGLILWVLATGESVLPWGPEAADISSLTWSDDIPRAYKELVVAMCFESPRDAADVHAALATLEP</sequence>
<gene>
    <name evidence="2" type="ORF">MCHLO_06133</name>
</gene>
<dbReference type="InterPro" id="IPR000719">
    <property type="entry name" value="Prot_kinase_dom"/>
</dbReference>
<dbReference type="Gene3D" id="1.10.510.10">
    <property type="entry name" value="Transferase(Phosphotransferase) domain 1"/>
    <property type="match status" value="1"/>
</dbReference>
<accession>A0ABQ0LC81</accession>
<name>A0ABQ0LC81_MYCCL</name>
<evidence type="ECO:0000313" key="2">
    <source>
        <dbReference type="EMBL" id="GAT48755.1"/>
    </source>
</evidence>
<keyword evidence="3" id="KW-1185">Reference proteome</keyword>
<dbReference type="InterPro" id="IPR051681">
    <property type="entry name" value="Ser/Thr_Kinases-Pseudokinases"/>
</dbReference>
<evidence type="ECO:0000259" key="1">
    <source>
        <dbReference type="SMART" id="SM00220"/>
    </source>
</evidence>